<sequence>MTIDTLSSLGERLHYDFIPEGMAVLAAPGQVLSRYYLHIRTVVFVEEQGFTLELELDGKDDDCVHFVLFDTQVQPPLAIGTVRFVMRPKTKLGRLALLKEARGKGAGRIICLAMEHYVRDHQLATEISLHAQLQARGFYQKLGYRLIGEQFMEDDSPHVLMRRDL</sequence>
<dbReference type="eggNOG" id="ENOG502S8FT">
    <property type="taxonomic scope" value="Eukaryota"/>
</dbReference>
<keyword evidence="3" id="KW-1185">Reference proteome</keyword>
<dbReference type="OMA" id="PHVEMRK"/>
<evidence type="ECO:0000313" key="2">
    <source>
        <dbReference type="EMBL" id="GAA99862.1"/>
    </source>
</evidence>
<dbReference type="STRING" id="764103.G7EAK2"/>
<dbReference type="InParanoid" id="G7EAK2"/>
<proteinExistence type="predicted"/>
<comment type="caution">
    <text evidence="2">The sequence shown here is derived from an EMBL/GenBank/DDBJ whole genome shotgun (WGS) entry which is preliminary data.</text>
</comment>
<dbReference type="OrthoDB" id="329272at2759"/>
<dbReference type="InterPro" id="IPR000182">
    <property type="entry name" value="GNAT_dom"/>
</dbReference>
<dbReference type="SUPFAM" id="SSF55729">
    <property type="entry name" value="Acyl-CoA N-acyltransferases (Nat)"/>
    <property type="match status" value="1"/>
</dbReference>
<accession>G7EAK2</accession>
<dbReference type="Pfam" id="PF13673">
    <property type="entry name" value="Acetyltransf_10"/>
    <property type="match status" value="1"/>
</dbReference>
<dbReference type="Proteomes" id="UP000009131">
    <property type="component" value="Unassembled WGS sequence"/>
</dbReference>
<dbReference type="Gene3D" id="3.40.630.30">
    <property type="match status" value="1"/>
</dbReference>
<gene>
    <name evidence="2" type="primary">Mo06565</name>
    <name evidence="2" type="ORF">E5Q_06565</name>
</gene>
<protein>
    <recommendedName>
        <fullName evidence="1">N-acetyltransferase domain-containing protein</fullName>
    </recommendedName>
</protein>
<dbReference type="HOGENOM" id="CLU_056607_6_2_1"/>
<feature type="domain" description="N-acetyltransferase" evidence="1">
    <location>
        <begin position="22"/>
        <end position="165"/>
    </location>
</feature>
<dbReference type="PROSITE" id="PS51186">
    <property type="entry name" value="GNAT"/>
    <property type="match status" value="1"/>
</dbReference>
<dbReference type="EMBL" id="BABT02000240">
    <property type="protein sequence ID" value="GAA99862.1"/>
    <property type="molecule type" value="Genomic_DNA"/>
</dbReference>
<dbReference type="InterPro" id="IPR016181">
    <property type="entry name" value="Acyl_CoA_acyltransferase"/>
</dbReference>
<dbReference type="RefSeq" id="XP_014570387.1">
    <property type="nucleotide sequence ID" value="XM_014714901.1"/>
</dbReference>
<name>G7EAK2_MIXOS</name>
<dbReference type="UniPathway" id="UPA00113">
    <property type="reaction ID" value="UER00529"/>
</dbReference>
<evidence type="ECO:0000259" key="1">
    <source>
        <dbReference type="PROSITE" id="PS51186"/>
    </source>
</evidence>
<organism evidence="2 3">
    <name type="scientific">Mixia osmundae (strain CBS 9802 / IAM 14324 / JCM 22182 / KY 12970)</name>
    <dbReference type="NCBI Taxonomy" id="764103"/>
    <lineage>
        <taxon>Eukaryota</taxon>
        <taxon>Fungi</taxon>
        <taxon>Dikarya</taxon>
        <taxon>Basidiomycota</taxon>
        <taxon>Pucciniomycotina</taxon>
        <taxon>Mixiomycetes</taxon>
        <taxon>Mixiales</taxon>
        <taxon>Mixiaceae</taxon>
        <taxon>Mixia</taxon>
    </lineage>
</organism>
<dbReference type="AlphaFoldDB" id="G7EAK2"/>
<dbReference type="GO" id="GO:0006048">
    <property type="term" value="P:UDP-N-acetylglucosamine biosynthetic process"/>
    <property type="evidence" value="ECO:0007669"/>
    <property type="project" value="UniProtKB-UniPathway"/>
</dbReference>
<reference evidence="2 3" key="2">
    <citation type="journal article" date="2012" name="Open Biol.">
        <title>Characteristics of nucleosomes and linker DNA regions on the genome of the basidiomycete Mixia osmundae revealed by mono- and dinucleosome mapping.</title>
        <authorList>
            <person name="Nishida H."/>
            <person name="Kondo S."/>
            <person name="Matsumoto T."/>
            <person name="Suzuki Y."/>
            <person name="Yoshikawa H."/>
            <person name="Taylor T.D."/>
            <person name="Sugiyama J."/>
        </authorList>
    </citation>
    <scope>NUCLEOTIDE SEQUENCE [LARGE SCALE GENOMIC DNA]</scope>
    <source>
        <strain evidence="3">CBS 9802 / IAM 14324 / JCM 22182 / KY 12970</strain>
    </source>
</reference>
<dbReference type="GO" id="GO:0016747">
    <property type="term" value="F:acyltransferase activity, transferring groups other than amino-acyl groups"/>
    <property type="evidence" value="ECO:0007669"/>
    <property type="project" value="InterPro"/>
</dbReference>
<evidence type="ECO:0000313" key="3">
    <source>
        <dbReference type="Proteomes" id="UP000009131"/>
    </source>
</evidence>
<reference evidence="2 3" key="1">
    <citation type="journal article" date="2011" name="J. Gen. Appl. Microbiol.">
        <title>Draft genome sequencing of the enigmatic basidiomycete Mixia osmundae.</title>
        <authorList>
            <person name="Nishida H."/>
            <person name="Nagatsuka Y."/>
            <person name="Sugiyama J."/>
        </authorList>
    </citation>
    <scope>NUCLEOTIDE SEQUENCE [LARGE SCALE GENOMIC DNA]</scope>
    <source>
        <strain evidence="3">CBS 9802 / IAM 14324 / JCM 22182 / KY 12970</strain>
    </source>
</reference>